<evidence type="ECO:0000313" key="2">
    <source>
        <dbReference type="Proteomes" id="UP000237105"/>
    </source>
</evidence>
<comment type="caution">
    <text evidence="1">The sequence shown here is derived from an EMBL/GenBank/DDBJ whole genome shotgun (WGS) entry which is preliminary data.</text>
</comment>
<name>A0A2P5AIL9_PARAD</name>
<keyword evidence="2" id="KW-1185">Reference proteome</keyword>
<gene>
    <name evidence="1" type="ORF">PanWU01x14_328750</name>
</gene>
<dbReference type="AlphaFoldDB" id="A0A2P5AIL9"/>
<dbReference type="Proteomes" id="UP000237105">
    <property type="component" value="Unassembled WGS sequence"/>
</dbReference>
<proteinExistence type="predicted"/>
<dbReference type="EMBL" id="JXTB01000571">
    <property type="protein sequence ID" value="PON36380.1"/>
    <property type="molecule type" value="Genomic_DNA"/>
</dbReference>
<protein>
    <submittedName>
        <fullName evidence="1">Uncharacterized protein</fullName>
    </submittedName>
</protein>
<evidence type="ECO:0000313" key="1">
    <source>
        <dbReference type="EMBL" id="PON36380.1"/>
    </source>
</evidence>
<accession>A0A2P5AIL9</accession>
<reference evidence="2" key="1">
    <citation type="submission" date="2016-06" db="EMBL/GenBank/DDBJ databases">
        <title>Parallel loss of symbiosis genes in relatives of nitrogen-fixing non-legume Parasponia.</title>
        <authorList>
            <person name="Van Velzen R."/>
            <person name="Holmer R."/>
            <person name="Bu F."/>
            <person name="Rutten L."/>
            <person name="Van Zeijl A."/>
            <person name="Liu W."/>
            <person name="Santuari L."/>
            <person name="Cao Q."/>
            <person name="Sharma T."/>
            <person name="Shen D."/>
            <person name="Roswanjaya Y."/>
            <person name="Wardhani T."/>
            <person name="Kalhor M.S."/>
            <person name="Jansen J."/>
            <person name="Van den Hoogen J."/>
            <person name="Gungor B."/>
            <person name="Hartog M."/>
            <person name="Hontelez J."/>
            <person name="Verver J."/>
            <person name="Yang W.-C."/>
            <person name="Schijlen E."/>
            <person name="Repin R."/>
            <person name="Schilthuizen M."/>
            <person name="Schranz E."/>
            <person name="Heidstra R."/>
            <person name="Miyata K."/>
            <person name="Fedorova E."/>
            <person name="Kohlen W."/>
            <person name="Bisseling T."/>
            <person name="Smit S."/>
            <person name="Geurts R."/>
        </authorList>
    </citation>
    <scope>NUCLEOTIDE SEQUENCE [LARGE SCALE GENOMIC DNA]</scope>
    <source>
        <strain evidence="2">cv. WU1-14</strain>
    </source>
</reference>
<sequence length="74" mass="8140">MGATCLNTPSFSQLSPDLSHDFLAETSIFRRASDEALPGITERRYHLRSTVGGKTILAPLSRCLTTYHSLSVML</sequence>
<organism evidence="1 2">
    <name type="scientific">Parasponia andersonii</name>
    <name type="common">Sponia andersonii</name>
    <dbReference type="NCBI Taxonomy" id="3476"/>
    <lineage>
        <taxon>Eukaryota</taxon>
        <taxon>Viridiplantae</taxon>
        <taxon>Streptophyta</taxon>
        <taxon>Embryophyta</taxon>
        <taxon>Tracheophyta</taxon>
        <taxon>Spermatophyta</taxon>
        <taxon>Magnoliopsida</taxon>
        <taxon>eudicotyledons</taxon>
        <taxon>Gunneridae</taxon>
        <taxon>Pentapetalae</taxon>
        <taxon>rosids</taxon>
        <taxon>fabids</taxon>
        <taxon>Rosales</taxon>
        <taxon>Cannabaceae</taxon>
        <taxon>Parasponia</taxon>
    </lineage>
</organism>